<dbReference type="KEGG" id="crx:CRECT_2308"/>
<evidence type="ECO:0000313" key="3">
    <source>
        <dbReference type="EMBL" id="QCD47892.1"/>
    </source>
</evidence>
<proteinExistence type="predicted"/>
<dbReference type="AlphaFoldDB" id="A0A6G5QQR6"/>
<dbReference type="Proteomes" id="UP000502377">
    <property type="component" value="Chromosome"/>
</dbReference>
<evidence type="ECO:0000256" key="1">
    <source>
        <dbReference type="ARBA" id="ARBA00022686"/>
    </source>
</evidence>
<dbReference type="CDD" id="cd06974">
    <property type="entry name" value="TerD_like"/>
    <property type="match status" value="1"/>
</dbReference>
<reference evidence="3 4" key="1">
    <citation type="submission" date="2016-07" db="EMBL/GenBank/DDBJ databases">
        <title>Comparative genomics of the Campylobacter concisus group.</title>
        <authorList>
            <person name="Miller W.G."/>
            <person name="Yee E."/>
            <person name="Chapman M.H."/>
            <person name="Huynh S."/>
            <person name="Bono J.L."/>
            <person name="On S.L.W."/>
            <person name="StLeger J."/>
            <person name="Foster G."/>
            <person name="Parker C.T."/>
        </authorList>
    </citation>
    <scope>NUCLEOTIDE SEQUENCE [LARGE SCALE GENOMIC DNA]</scope>
    <source>
        <strain evidence="3 4">ATCC 33238</strain>
    </source>
</reference>
<dbReference type="EMBL" id="CP012543">
    <property type="protein sequence ID" value="QCD47892.1"/>
    <property type="molecule type" value="Genomic_DNA"/>
</dbReference>
<dbReference type="RefSeq" id="WP_002944267.1">
    <property type="nucleotide sequence ID" value="NZ_CP012543.1"/>
</dbReference>
<dbReference type="Pfam" id="PF02342">
    <property type="entry name" value="TerD"/>
    <property type="match status" value="1"/>
</dbReference>
<keyword evidence="1" id="KW-0778">Tellurium resistance</keyword>
<dbReference type="GO" id="GO:0046690">
    <property type="term" value="P:response to tellurium ion"/>
    <property type="evidence" value="ECO:0007669"/>
    <property type="project" value="UniProtKB-KW"/>
</dbReference>
<dbReference type="InterPro" id="IPR051324">
    <property type="entry name" value="Stress/Tellurium_Resist"/>
</dbReference>
<dbReference type="InterPro" id="IPR003325">
    <property type="entry name" value="TerD"/>
</dbReference>
<evidence type="ECO:0000313" key="4">
    <source>
        <dbReference type="Proteomes" id="UP000502377"/>
    </source>
</evidence>
<dbReference type="Gene3D" id="2.60.60.30">
    <property type="entry name" value="sav2460 like domains"/>
    <property type="match status" value="1"/>
</dbReference>
<dbReference type="PANTHER" id="PTHR32097">
    <property type="entry name" value="CAMP-BINDING PROTEIN 1-RELATED"/>
    <property type="match status" value="1"/>
</dbReference>
<dbReference type="PANTHER" id="PTHR32097:SF17">
    <property type="entry name" value="CAMP-BINDING PROTEIN 1-RELATED"/>
    <property type="match status" value="1"/>
</dbReference>
<accession>A0A6G5QQR6</accession>
<gene>
    <name evidence="3" type="ORF">CRECT_2308</name>
</gene>
<protein>
    <submittedName>
        <fullName evidence="3">TerZ/TerD family protein</fullName>
    </submittedName>
</protein>
<sequence>MAINLIKGQKISLAKDDGERLQSFCVGANWGAITEKGFFRDKIKPVDLDLSAAIFDFNKQLCDIVYFGKKSAPGIFHSGDDLVGDIGGDDGLDNEIISVDLARLNANVEQIFFMLNSYNQIDFDKIPFASIRLYEGTPTRVNKVFASYNIVRDSAFAYKVAMILGKLYKRNGEWKFSAIGEPTSDRKLDELILNSVVKYL</sequence>
<organism evidence="3 4">
    <name type="scientific">Campylobacter rectus</name>
    <name type="common">Wolinella recta</name>
    <dbReference type="NCBI Taxonomy" id="203"/>
    <lineage>
        <taxon>Bacteria</taxon>
        <taxon>Pseudomonadati</taxon>
        <taxon>Campylobacterota</taxon>
        <taxon>Epsilonproteobacteria</taxon>
        <taxon>Campylobacterales</taxon>
        <taxon>Campylobacteraceae</taxon>
        <taxon>Campylobacter</taxon>
    </lineage>
</organism>
<feature type="domain" description="TerD" evidence="2">
    <location>
        <begin position="1"/>
        <end position="192"/>
    </location>
</feature>
<name>A0A6G5QQR6_CAMRE</name>
<evidence type="ECO:0000259" key="2">
    <source>
        <dbReference type="Pfam" id="PF02342"/>
    </source>
</evidence>